<comment type="subunit">
    <text evidence="2">Component of the Golgi-associated retrograde protein (GARP) complex.</text>
</comment>
<keyword evidence="2" id="KW-0813">Transport</keyword>
<dbReference type="GO" id="GO:1990745">
    <property type="term" value="C:EARP complex"/>
    <property type="evidence" value="ECO:0007669"/>
    <property type="project" value="TreeGrafter"/>
</dbReference>
<evidence type="ECO:0000313" key="5">
    <source>
        <dbReference type="Proteomes" id="UP000664169"/>
    </source>
</evidence>
<evidence type="ECO:0000256" key="3">
    <source>
        <dbReference type="SAM" id="MobiDB-lite"/>
    </source>
</evidence>
<organism evidence="4 5">
    <name type="scientific">Gomphillus americanus</name>
    <dbReference type="NCBI Taxonomy" id="1940652"/>
    <lineage>
        <taxon>Eukaryota</taxon>
        <taxon>Fungi</taxon>
        <taxon>Dikarya</taxon>
        <taxon>Ascomycota</taxon>
        <taxon>Pezizomycotina</taxon>
        <taxon>Lecanoromycetes</taxon>
        <taxon>OSLEUM clade</taxon>
        <taxon>Ostropomycetidae</taxon>
        <taxon>Ostropales</taxon>
        <taxon>Graphidaceae</taxon>
        <taxon>Gomphilloideae</taxon>
        <taxon>Gomphillus</taxon>
    </lineage>
</organism>
<accession>A0A8H3FTM2</accession>
<proteinExistence type="inferred from homology"/>
<dbReference type="InterPro" id="IPR014812">
    <property type="entry name" value="Vps51"/>
</dbReference>
<feature type="compositionally biased region" description="Polar residues" evidence="3">
    <location>
        <begin position="30"/>
        <end position="63"/>
    </location>
</feature>
<feature type="compositionally biased region" description="Low complexity" evidence="3">
    <location>
        <begin position="12"/>
        <end position="27"/>
    </location>
</feature>
<dbReference type="GO" id="GO:0048193">
    <property type="term" value="P:Golgi vesicle transport"/>
    <property type="evidence" value="ECO:0007669"/>
    <property type="project" value="TreeGrafter"/>
</dbReference>
<dbReference type="GO" id="GO:0005829">
    <property type="term" value="C:cytosol"/>
    <property type="evidence" value="ECO:0007669"/>
    <property type="project" value="GOC"/>
</dbReference>
<feature type="compositionally biased region" description="Basic and acidic residues" evidence="3">
    <location>
        <begin position="87"/>
        <end position="96"/>
    </location>
</feature>
<protein>
    <recommendedName>
        <fullName evidence="2">Vacuolar protein sorting-associated protein 51 homolog</fullName>
    </recommendedName>
</protein>
<evidence type="ECO:0000256" key="2">
    <source>
        <dbReference type="RuleBase" id="RU368010"/>
    </source>
</evidence>
<keyword evidence="2" id="KW-0333">Golgi apparatus</keyword>
<evidence type="ECO:0000256" key="1">
    <source>
        <dbReference type="ARBA" id="ARBA00006080"/>
    </source>
</evidence>
<reference evidence="4" key="1">
    <citation type="submission" date="2021-03" db="EMBL/GenBank/DDBJ databases">
        <authorList>
            <person name="Tagirdzhanova G."/>
        </authorList>
    </citation>
    <scope>NUCLEOTIDE SEQUENCE</scope>
</reference>
<dbReference type="PANTHER" id="PTHR15954">
    <property type="entry name" value="VACUOLAR PROTEIN SORTING-ASSOCIATED PROTEIN 51 HOMOLOG"/>
    <property type="match status" value="1"/>
</dbReference>
<keyword evidence="2" id="KW-0653">Protein transport</keyword>
<evidence type="ECO:0000313" key="4">
    <source>
        <dbReference type="EMBL" id="CAF9930648.1"/>
    </source>
</evidence>
<dbReference type="GO" id="GO:0015031">
    <property type="term" value="P:protein transport"/>
    <property type="evidence" value="ECO:0007669"/>
    <property type="project" value="UniProtKB-UniRule"/>
</dbReference>
<comment type="subcellular location">
    <subcellularLocation>
        <location evidence="2">Golgi apparatus</location>
        <location evidence="2">trans-Golgi network</location>
    </subcellularLocation>
</comment>
<dbReference type="PANTHER" id="PTHR15954:SF4">
    <property type="entry name" value="VACUOLAR PROTEIN SORTING-ASSOCIATED PROTEIN 51 HOMOLOG"/>
    <property type="match status" value="1"/>
</dbReference>
<dbReference type="GO" id="GO:0016020">
    <property type="term" value="C:membrane"/>
    <property type="evidence" value="ECO:0007669"/>
    <property type="project" value="TreeGrafter"/>
</dbReference>
<dbReference type="GO" id="GO:0007030">
    <property type="term" value="P:Golgi organization"/>
    <property type="evidence" value="ECO:0007669"/>
    <property type="project" value="UniProtKB-UniRule"/>
</dbReference>
<dbReference type="OrthoDB" id="203678at2759"/>
<dbReference type="GO" id="GO:0000938">
    <property type="term" value="C:GARP complex"/>
    <property type="evidence" value="ECO:0007669"/>
    <property type="project" value="UniProtKB-UniRule"/>
</dbReference>
<dbReference type="GO" id="GO:0042147">
    <property type="term" value="P:retrograde transport, endosome to Golgi"/>
    <property type="evidence" value="ECO:0007669"/>
    <property type="project" value="UniProtKB-UniRule"/>
</dbReference>
<gene>
    <name evidence="4" type="ORF">GOMPHAMPRED_005696</name>
</gene>
<dbReference type="GO" id="GO:0006869">
    <property type="term" value="P:lipid transport"/>
    <property type="evidence" value="ECO:0007669"/>
    <property type="project" value="UniProtKB-UniRule"/>
</dbReference>
<keyword evidence="2" id="KW-0445">Lipid transport</keyword>
<dbReference type="EMBL" id="CAJPDQ010000036">
    <property type="protein sequence ID" value="CAF9930648.1"/>
    <property type="molecule type" value="Genomic_DNA"/>
</dbReference>
<comment type="similarity">
    <text evidence="1 2">Belongs to the VPS51 family.</text>
</comment>
<keyword evidence="5" id="KW-1185">Reference proteome</keyword>
<dbReference type="GO" id="GO:0032456">
    <property type="term" value="P:endocytic recycling"/>
    <property type="evidence" value="ECO:0007669"/>
    <property type="project" value="TreeGrafter"/>
</dbReference>
<comment type="caution">
    <text evidence="4">The sequence shown here is derived from an EMBL/GenBank/DDBJ whole genome shotgun (WGS) entry which is preliminary data.</text>
</comment>
<sequence>MSTQHSLAPIEATSIFPASPSISSSRRTSVDTQTRSSTVSSPALGPVSTTSGGLIGASTSADQLASARRNRAALRDFYGLKSPPTQKDAKDGKEQEGETEIQPGKLDSVGFDAKLYVKELLGKESLERLLKTEGSLVSEIRSLDGDRKALVYDNYSKLITATETIRRMRANMDPLTPTTSTLAPAISHIADTAEKLASASNSMASNGPNFTIGSAGVNTTSSKESKNKVATVRWACSAPERYRGLIAKGDREIAERDWKQVKGLLDTWQERRVSGARELIKTCEEALEE</sequence>
<dbReference type="Pfam" id="PF08700">
    <property type="entry name" value="VPS51_Exo84_N"/>
    <property type="match status" value="1"/>
</dbReference>
<dbReference type="Proteomes" id="UP000664169">
    <property type="component" value="Unassembled WGS sequence"/>
</dbReference>
<name>A0A8H3FTM2_9LECA</name>
<feature type="region of interest" description="Disordered" evidence="3">
    <location>
        <begin position="1"/>
        <end position="105"/>
    </location>
</feature>
<comment type="function">
    <text evidence="2">Acts as component of the GARP complex that is involved in retrograde transport from early and late endosomes to the trans-Golgi network (TGN).</text>
</comment>
<dbReference type="AlphaFoldDB" id="A0A8H3FTM2"/>